<feature type="chain" id="PRO_5028908290" evidence="5">
    <location>
        <begin position="20"/>
        <end position="486"/>
    </location>
</feature>
<evidence type="ECO:0000256" key="5">
    <source>
        <dbReference type="SAM" id="SignalP"/>
    </source>
</evidence>
<sequence>MKRIFFVSTLSLFSLLTFAQSAVDQAMLDQAKKDKEKSDKSIQDEKASAKAATWMERAQLYQNIALQYSQLDSNAAMTAYDAYKKVVELDKTKKGEPGRSAKEAQGVLEGAEGTNLYTAFVKQGAEKYQAQNMTEALKMFQMAQQINAKDTTAALYGGISAQQADKKDVAVEEFEKYISNGGTDPSVYYGLAQLYRADNKFDKAISTLERGLAKSPDNKDLKSEIVNIHLASGNEDMAINQLKELTAKDPSNVTNMVNLAILYDNSAIKQSTKIRELQEKMGASSNTMDAKKKQLEEEKGKIEVYQNEVKRITGLMKKQPKNADLKRQLDEVNQSLETTKSNVTKYEGEVSAMAAKASSGDQAAMQKEMADLKTQYSQYRDLSIDTYKKALAAEPENYDALFNLGVFYFNDAVELKREVDNMNMSEYQQRGKEVEGRVCGKFQKAKPYFEKALKVRPDEEEAKSTLENVNNILTQFTEKKVECVAE</sequence>
<dbReference type="SMART" id="SM00028">
    <property type="entry name" value="TPR"/>
    <property type="match status" value="5"/>
</dbReference>
<dbReference type="InterPro" id="IPR011990">
    <property type="entry name" value="TPR-like_helical_dom_sf"/>
</dbReference>
<feature type="repeat" description="TPR" evidence="3">
    <location>
        <begin position="185"/>
        <end position="218"/>
    </location>
</feature>
<evidence type="ECO:0000313" key="7">
    <source>
        <dbReference type="Proteomes" id="UP000479293"/>
    </source>
</evidence>
<comment type="caution">
    <text evidence="6">The sequence shown here is derived from an EMBL/GenBank/DDBJ whole genome shotgun (WGS) entry which is preliminary data.</text>
</comment>
<proteinExistence type="predicted"/>
<dbReference type="PROSITE" id="PS50005">
    <property type="entry name" value="TPR"/>
    <property type="match status" value="1"/>
</dbReference>
<reference evidence="6 7" key="1">
    <citation type="submission" date="2019-10" db="EMBL/GenBank/DDBJ databases">
        <title>Draft Genome Sequence of Cytophagaceae sp. SJW1-29.</title>
        <authorList>
            <person name="Choi A."/>
        </authorList>
    </citation>
    <scope>NUCLEOTIDE SEQUENCE [LARGE SCALE GENOMIC DNA]</scope>
    <source>
        <strain evidence="6 7">SJW1-29</strain>
    </source>
</reference>
<keyword evidence="2 3" id="KW-0802">TPR repeat</keyword>
<keyword evidence="1" id="KW-0677">Repeat</keyword>
<dbReference type="Pfam" id="PF14559">
    <property type="entry name" value="TPR_19"/>
    <property type="match status" value="1"/>
</dbReference>
<dbReference type="Proteomes" id="UP000479293">
    <property type="component" value="Unassembled WGS sequence"/>
</dbReference>
<dbReference type="PANTHER" id="PTHR45586">
    <property type="entry name" value="TPR REPEAT-CONTAINING PROTEIN PA4667"/>
    <property type="match status" value="1"/>
</dbReference>
<evidence type="ECO:0000256" key="4">
    <source>
        <dbReference type="SAM" id="Coils"/>
    </source>
</evidence>
<dbReference type="InterPro" id="IPR019734">
    <property type="entry name" value="TPR_rpt"/>
</dbReference>
<dbReference type="EMBL" id="WHLY01000002">
    <property type="protein sequence ID" value="MPR36380.1"/>
    <property type="molecule type" value="Genomic_DNA"/>
</dbReference>
<feature type="signal peptide" evidence="5">
    <location>
        <begin position="1"/>
        <end position="19"/>
    </location>
</feature>
<name>A0A7C9BI04_9BACT</name>
<dbReference type="Pfam" id="PF13181">
    <property type="entry name" value="TPR_8"/>
    <property type="match status" value="1"/>
</dbReference>
<dbReference type="Gene3D" id="1.25.40.10">
    <property type="entry name" value="Tetratricopeptide repeat domain"/>
    <property type="match status" value="2"/>
</dbReference>
<dbReference type="SUPFAM" id="SSF48452">
    <property type="entry name" value="TPR-like"/>
    <property type="match status" value="2"/>
</dbReference>
<keyword evidence="7" id="KW-1185">Reference proteome</keyword>
<evidence type="ECO:0000256" key="2">
    <source>
        <dbReference type="ARBA" id="ARBA00022803"/>
    </source>
</evidence>
<evidence type="ECO:0000256" key="1">
    <source>
        <dbReference type="ARBA" id="ARBA00022737"/>
    </source>
</evidence>
<dbReference type="RefSeq" id="WP_152764226.1">
    <property type="nucleotide sequence ID" value="NZ_WHLY01000002.1"/>
</dbReference>
<organism evidence="6 7">
    <name type="scientific">Salmonirosea aquatica</name>
    <dbReference type="NCBI Taxonomy" id="2654236"/>
    <lineage>
        <taxon>Bacteria</taxon>
        <taxon>Pseudomonadati</taxon>
        <taxon>Bacteroidota</taxon>
        <taxon>Cytophagia</taxon>
        <taxon>Cytophagales</taxon>
        <taxon>Spirosomataceae</taxon>
        <taxon>Salmonirosea</taxon>
    </lineage>
</organism>
<keyword evidence="4" id="KW-0175">Coiled coil</keyword>
<dbReference type="InterPro" id="IPR051012">
    <property type="entry name" value="CellSynth/LPSAsmb/PSIAsmb"/>
</dbReference>
<evidence type="ECO:0000256" key="3">
    <source>
        <dbReference type="PROSITE-ProRule" id="PRU00339"/>
    </source>
</evidence>
<keyword evidence="5" id="KW-0732">Signal</keyword>
<accession>A0A7C9BI04</accession>
<protein>
    <submittedName>
        <fullName evidence="6">Tetratricopeptide repeat protein</fullName>
    </submittedName>
</protein>
<dbReference type="AlphaFoldDB" id="A0A7C9BI04"/>
<gene>
    <name evidence="6" type="ORF">GBK04_24315</name>
</gene>
<feature type="coiled-coil region" evidence="4">
    <location>
        <begin position="274"/>
        <end position="382"/>
    </location>
</feature>
<evidence type="ECO:0000313" key="6">
    <source>
        <dbReference type="EMBL" id="MPR36380.1"/>
    </source>
</evidence>
<dbReference type="PANTHER" id="PTHR45586:SF1">
    <property type="entry name" value="LIPOPOLYSACCHARIDE ASSEMBLY PROTEIN B"/>
    <property type="match status" value="1"/>
</dbReference>